<keyword evidence="2" id="KW-1185">Reference proteome</keyword>
<sequence>MRSIYVACLASYNAGTLHGDWIDLEILDLEEAREEIAQILRESPHPNVTVTCPKCSGTGEWITMRHANGFEDKDPAGCQTCKGVGMVPSAAEWAVHDYDGLPSSFGEHPDLDELAAYVEAVDEHGDAFVAYFGNESHADVASAVEGFSDAYSGEFRNAEEWAEGFLDDTGAFQGVSDTLRNYFDFQAYARDARLGGDMTFLDNDNGGVYAFSH</sequence>
<dbReference type="InterPro" id="IPR036410">
    <property type="entry name" value="HSP_DnaJ_Cys-rich_dom_sf"/>
</dbReference>
<protein>
    <submittedName>
        <fullName evidence="1">Antirestriction protein</fullName>
    </submittedName>
</protein>
<dbReference type="Pfam" id="PF07275">
    <property type="entry name" value="ArdA"/>
    <property type="match status" value="1"/>
</dbReference>
<dbReference type="InterPro" id="IPR041895">
    <property type="entry name" value="ArdA_dom1"/>
</dbReference>
<dbReference type="Gene3D" id="3.10.20.480">
    <property type="entry name" value="Antirestriction protein ArdA, domain 1"/>
    <property type="match status" value="1"/>
</dbReference>
<name>A0A108U743_9GAMM</name>
<dbReference type="EMBL" id="JAJA02000001">
    <property type="protein sequence ID" value="KWS03767.1"/>
    <property type="molecule type" value="Genomic_DNA"/>
</dbReference>
<evidence type="ECO:0000313" key="1">
    <source>
        <dbReference type="EMBL" id="KWS03767.1"/>
    </source>
</evidence>
<dbReference type="RefSeq" id="WP_036109920.1">
    <property type="nucleotide sequence ID" value="NZ_JAJA02000001.1"/>
</dbReference>
<dbReference type="SUPFAM" id="SSF57938">
    <property type="entry name" value="DnaJ/Hsp40 cysteine-rich domain"/>
    <property type="match status" value="1"/>
</dbReference>
<proteinExistence type="predicted"/>
<accession>A0A108U743</accession>
<dbReference type="Gene3D" id="1.10.10.1190">
    <property type="entry name" value="Antirestriction protein ArdA, domain 3"/>
    <property type="match status" value="1"/>
</dbReference>
<dbReference type="InterPro" id="IPR009899">
    <property type="entry name" value="ArdA"/>
</dbReference>
<comment type="caution">
    <text evidence="1">The sequence shown here is derived from an EMBL/GenBank/DDBJ whole genome shotgun (WGS) entry which is preliminary data.</text>
</comment>
<dbReference type="Gene3D" id="6.20.20.10">
    <property type="match status" value="1"/>
</dbReference>
<organism evidence="1 2">
    <name type="scientific">Lysobacter capsici AZ78</name>
    <dbReference type="NCBI Taxonomy" id="1444315"/>
    <lineage>
        <taxon>Bacteria</taxon>
        <taxon>Pseudomonadati</taxon>
        <taxon>Pseudomonadota</taxon>
        <taxon>Gammaproteobacteria</taxon>
        <taxon>Lysobacterales</taxon>
        <taxon>Lysobacteraceae</taxon>
        <taxon>Lysobacter</taxon>
    </lineage>
</organism>
<gene>
    <name evidence="1" type="ORF">AZ78_1316</name>
</gene>
<dbReference type="InterPro" id="IPR041893">
    <property type="entry name" value="ArdA_dom3"/>
</dbReference>
<dbReference type="AlphaFoldDB" id="A0A108U743"/>
<dbReference type="Proteomes" id="UP000023435">
    <property type="component" value="Unassembled WGS sequence"/>
</dbReference>
<evidence type="ECO:0000313" key="2">
    <source>
        <dbReference type="Proteomes" id="UP000023435"/>
    </source>
</evidence>
<reference evidence="1 2" key="1">
    <citation type="journal article" date="2014" name="Genome Announc.">
        <title>Draft Genome Sequence of Lysobacter capsici AZ78, a Bacterium Antagonistic to Plant-Pathogenic Oomycetes.</title>
        <authorList>
            <person name="Puopolo G."/>
            <person name="Sonego P."/>
            <person name="Engelen K."/>
            <person name="Pertot I."/>
        </authorList>
    </citation>
    <scope>NUCLEOTIDE SEQUENCE [LARGE SCALE GENOMIC DNA]</scope>
    <source>
        <strain evidence="1 2">AZ78</strain>
    </source>
</reference>
<dbReference type="OrthoDB" id="944647at2"/>